<reference evidence="2" key="1">
    <citation type="submission" date="2023-10" db="EMBL/GenBank/DDBJ databases">
        <title>Genome assemblies of two species of porcelain crab, Petrolisthes cinctipes and Petrolisthes manimaculis (Anomura: Porcellanidae).</title>
        <authorList>
            <person name="Angst P."/>
        </authorList>
    </citation>
    <scope>NUCLEOTIDE SEQUENCE</scope>
    <source>
        <strain evidence="2">PB745_01</strain>
        <tissue evidence="2">Gill</tissue>
    </source>
</reference>
<organism evidence="2 3">
    <name type="scientific">Petrolisthes cinctipes</name>
    <name type="common">Flat porcelain crab</name>
    <dbReference type="NCBI Taxonomy" id="88211"/>
    <lineage>
        <taxon>Eukaryota</taxon>
        <taxon>Metazoa</taxon>
        <taxon>Ecdysozoa</taxon>
        <taxon>Arthropoda</taxon>
        <taxon>Crustacea</taxon>
        <taxon>Multicrustacea</taxon>
        <taxon>Malacostraca</taxon>
        <taxon>Eumalacostraca</taxon>
        <taxon>Eucarida</taxon>
        <taxon>Decapoda</taxon>
        <taxon>Pleocyemata</taxon>
        <taxon>Anomura</taxon>
        <taxon>Galatheoidea</taxon>
        <taxon>Porcellanidae</taxon>
        <taxon>Petrolisthes</taxon>
    </lineage>
</organism>
<dbReference type="Proteomes" id="UP001286313">
    <property type="component" value="Unassembled WGS sequence"/>
</dbReference>
<feature type="compositionally biased region" description="Pro residues" evidence="1">
    <location>
        <begin position="122"/>
        <end position="136"/>
    </location>
</feature>
<feature type="compositionally biased region" description="Low complexity" evidence="1">
    <location>
        <begin position="137"/>
        <end position="147"/>
    </location>
</feature>
<evidence type="ECO:0000256" key="1">
    <source>
        <dbReference type="SAM" id="MobiDB-lite"/>
    </source>
</evidence>
<dbReference type="AlphaFoldDB" id="A0AAE1BRB2"/>
<evidence type="ECO:0000313" key="3">
    <source>
        <dbReference type="Proteomes" id="UP001286313"/>
    </source>
</evidence>
<sequence length="180" mass="19280">MAALGRGGGGGKFNNIKIFVRLSRLPPPPAFWTWPLAFFKLLLPRPWRTTRALGRDLEHFGGVLWWTGGVRRFPPVPPLSLQFFSSFIYSLHSTPPFPNIPPPLPPPVPSSSLTPPSSSLHSPPPPVPSTPPPLPSIPSTLSSSSSSPPLPLQFPPPPSSSLHSPSNPPPPPLSSLLCPN</sequence>
<gene>
    <name evidence="2" type="ORF">Pcinc_038036</name>
</gene>
<protein>
    <submittedName>
        <fullName evidence="2">Uncharacterized protein</fullName>
    </submittedName>
</protein>
<dbReference type="EMBL" id="JAWQEG010006168">
    <property type="protein sequence ID" value="KAK3855571.1"/>
    <property type="molecule type" value="Genomic_DNA"/>
</dbReference>
<evidence type="ECO:0000313" key="2">
    <source>
        <dbReference type="EMBL" id="KAK3855571.1"/>
    </source>
</evidence>
<feature type="compositionally biased region" description="Pro residues" evidence="1">
    <location>
        <begin position="148"/>
        <end position="159"/>
    </location>
</feature>
<feature type="region of interest" description="Disordered" evidence="1">
    <location>
        <begin position="102"/>
        <end position="180"/>
    </location>
</feature>
<proteinExistence type="predicted"/>
<feature type="compositionally biased region" description="Low complexity" evidence="1">
    <location>
        <begin position="110"/>
        <end position="121"/>
    </location>
</feature>
<name>A0AAE1BRB2_PETCI</name>
<keyword evidence="3" id="KW-1185">Reference proteome</keyword>
<comment type="caution">
    <text evidence="2">The sequence shown here is derived from an EMBL/GenBank/DDBJ whole genome shotgun (WGS) entry which is preliminary data.</text>
</comment>
<accession>A0AAE1BRB2</accession>